<keyword evidence="4" id="KW-1185">Reference proteome</keyword>
<evidence type="ECO:0000259" key="2">
    <source>
        <dbReference type="Pfam" id="PF20605"/>
    </source>
</evidence>
<evidence type="ECO:0000313" key="4">
    <source>
        <dbReference type="Proteomes" id="UP000001591"/>
    </source>
</evidence>
<dbReference type="InterPro" id="IPR046765">
    <property type="entry name" value="Antitox_RHH"/>
</dbReference>
<accession>B6IQ80</accession>
<feature type="compositionally biased region" description="Low complexity" evidence="1">
    <location>
        <begin position="1"/>
        <end position="23"/>
    </location>
</feature>
<dbReference type="Pfam" id="PF20605">
    <property type="entry name" value="Antitox_RHH"/>
    <property type="match status" value="1"/>
</dbReference>
<protein>
    <recommendedName>
        <fullName evidence="2">Antitoxin-like ribbon-helix-helix domain-containing protein</fullName>
    </recommendedName>
</protein>
<dbReference type="Proteomes" id="UP000001591">
    <property type="component" value="Chromosome"/>
</dbReference>
<evidence type="ECO:0000313" key="3">
    <source>
        <dbReference type="EMBL" id="ACI97616.1"/>
    </source>
</evidence>
<sequence>MAKRPALGAALKAAAGSKAVPKAAEAKRPDPAALAAAANPPEERRYVPPPSRNGTAPVTVHLSPEGRKLLRQLALDEDTSVQALMVEAVNMLLAQRGKPEIAAP</sequence>
<gene>
    <name evidence="3" type="ordered locus">RC1_0167</name>
</gene>
<feature type="domain" description="Antitoxin-like ribbon-helix-helix" evidence="2">
    <location>
        <begin position="52"/>
        <end position="101"/>
    </location>
</feature>
<organism evidence="3 4">
    <name type="scientific">Rhodospirillum centenum (strain ATCC 51521 / SW)</name>
    <dbReference type="NCBI Taxonomy" id="414684"/>
    <lineage>
        <taxon>Bacteria</taxon>
        <taxon>Pseudomonadati</taxon>
        <taxon>Pseudomonadota</taxon>
        <taxon>Alphaproteobacteria</taxon>
        <taxon>Rhodospirillales</taxon>
        <taxon>Rhodospirillaceae</taxon>
        <taxon>Rhodospirillum</taxon>
    </lineage>
</organism>
<dbReference type="AlphaFoldDB" id="B6IQ80"/>
<dbReference type="RefSeq" id="WP_012565407.1">
    <property type="nucleotide sequence ID" value="NC_011420.2"/>
</dbReference>
<feature type="region of interest" description="Disordered" evidence="1">
    <location>
        <begin position="1"/>
        <end position="59"/>
    </location>
</feature>
<reference evidence="3 4" key="1">
    <citation type="journal article" date="2010" name="BMC Genomics">
        <title>Metabolic flexibility revealed in the genome of the cyst-forming alpha-1 proteobacterium Rhodospirillum centenum.</title>
        <authorList>
            <person name="Lu Y.K."/>
            <person name="Marden J."/>
            <person name="Han M."/>
            <person name="Swingley W.D."/>
            <person name="Mastrian S.D."/>
            <person name="Chowdhury S.R."/>
            <person name="Hao J."/>
            <person name="Helmy T."/>
            <person name="Kim S."/>
            <person name="Kurdoglu A.A."/>
            <person name="Matthies H.J."/>
            <person name="Rollo D."/>
            <person name="Stothard P."/>
            <person name="Blankenship R.E."/>
            <person name="Bauer C.E."/>
            <person name="Touchman J.W."/>
        </authorList>
    </citation>
    <scope>NUCLEOTIDE SEQUENCE [LARGE SCALE GENOMIC DNA]</scope>
    <source>
        <strain evidence="4">ATCC 51521 / SW</strain>
    </source>
</reference>
<proteinExistence type="predicted"/>
<feature type="compositionally biased region" description="Low complexity" evidence="1">
    <location>
        <begin position="31"/>
        <end position="40"/>
    </location>
</feature>
<evidence type="ECO:0000256" key="1">
    <source>
        <dbReference type="SAM" id="MobiDB-lite"/>
    </source>
</evidence>
<dbReference type="KEGG" id="rce:RC1_0167"/>
<dbReference type="OrthoDB" id="7190256at2"/>
<name>B6IQ80_RHOCS</name>
<dbReference type="HOGENOM" id="CLU_2247994_0_0_5"/>
<dbReference type="EMBL" id="CP000613">
    <property type="protein sequence ID" value="ACI97616.1"/>
    <property type="molecule type" value="Genomic_DNA"/>
</dbReference>